<comment type="caution">
    <text evidence="1">The sequence shown here is derived from an EMBL/GenBank/DDBJ whole genome shotgun (WGS) entry which is preliminary data.</text>
</comment>
<protein>
    <submittedName>
        <fullName evidence="1">Uncharacterized protein</fullName>
    </submittedName>
</protein>
<sequence length="124" mass="13733">MAANWDLMQTLNNGRVEWPTGPITGLNPSEEPRWVDAWVVQAGAGAALPFIKYVGPSQSSGHTPHWSGWGAGPYTMWKADDPGWAYGKFTSGFALGIALLAYRDTATNPNTTEFEWWYEIVWLA</sequence>
<gene>
    <name evidence="1" type="ORF">CIT26_05265</name>
</gene>
<keyword evidence="2" id="KW-1185">Reference proteome</keyword>
<accession>A0A271LTD6</accession>
<reference evidence="1 2" key="1">
    <citation type="submission" date="2017-08" db="EMBL/GenBank/DDBJ databases">
        <title>Mesorhizobium wenxinae sp. nov., a novel rhizobial species isolated from root nodules of chickpea (Cicer arietinum L.).</title>
        <authorList>
            <person name="Zhang J."/>
        </authorList>
    </citation>
    <scope>NUCLEOTIDE SEQUENCE [LARGE SCALE GENOMIC DNA]</scope>
    <source>
        <strain evidence="1 2">SDW018</strain>
    </source>
</reference>
<name>A0A271LTD6_9HYPH</name>
<evidence type="ECO:0000313" key="2">
    <source>
        <dbReference type="Proteomes" id="UP000216442"/>
    </source>
</evidence>
<dbReference type="EMBL" id="NPKJ01000019">
    <property type="protein sequence ID" value="PAQ11403.1"/>
    <property type="molecule type" value="Genomic_DNA"/>
</dbReference>
<organism evidence="1 2">
    <name type="scientific">Mesorhizobium temperatum</name>
    <dbReference type="NCBI Taxonomy" id="241416"/>
    <lineage>
        <taxon>Bacteria</taxon>
        <taxon>Pseudomonadati</taxon>
        <taxon>Pseudomonadota</taxon>
        <taxon>Alphaproteobacteria</taxon>
        <taxon>Hyphomicrobiales</taxon>
        <taxon>Phyllobacteriaceae</taxon>
        <taxon>Mesorhizobium</taxon>
    </lineage>
</organism>
<dbReference type="Proteomes" id="UP000216442">
    <property type="component" value="Unassembled WGS sequence"/>
</dbReference>
<evidence type="ECO:0000313" key="1">
    <source>
        <dbReference type="EMBL" id="PAQ11403.1"/>
    </source>
</evidence>
<proteinExistence type="predicted"/>
<dbReference type="AlphaFoldDB" id="A0A271LTD6"/>